<dbReference type="InterPro" id="IPR036770">
    <property type="entry name" value="Ankyrin_rpt-contain_sf"/>
</dbReference>
<keyword evidence="4" id="KW-0175">Coiled coil</keyword>
<organism evidence="6">
    <name type="scientific">Rhizopus microsporus var. microsporus</name>
    <dbReference type="NCBI Taxonomy" id="86635"/>
    <lineage>
        <taxon>Eukaryota</taxon>
        <taxon>Fungi</taxon>
        <taxon>Fungi incertae sedis</taxon>
        <taxon>Mucoromycota</taxon>
        <taxon>Mucoromycotina</taxon>
        <taxon>Mucoromycetes</taxon>
        <taxon>Mucorales</taxon>
        <taxon>Mucorineae</taxon>
        <taxon>Rhizopodaceae</taxon>
        <taxon>Rhizopus</taxon>
    </lineage>
</organism>
<dbReference type="OrthoDB" id="539213at2759"/>
<evidence type="ECO:0000256" key="4">
    <source>
        <dbReference type="SAM" id="Coils"/>
    </source>
</evidence>
<evidence type="ECO:0000256" key="5">
    <source>
        <dbReference type="SAM" id="MobiDB-lite"/>
    </source>
</evidence>
<sequence>MDFIRAITRNDIDRVRTMVQSGADVNSSVLWNSKDTYSPVIPPDRINRPDLINNDQEYQCKPLNIAVLGGHADMCRLLLSAGADINSKDGRGRTALICAVYGIDLDASNINTSNLDLIAQTNPHHFDIMKNIIMCHPNLHYATLDSPQYEIKGITPLCLASYLGKADIIQLLLDDGRVNVDGTDSKNATALMYAARDGNVPIIKTLLRYSASPDVTDSHGWSAIQYAERNPEIVQMCEQVLRVKRAEYATTDDVPFKYPLNYSRLSHLINTMPNYPSSLSHLQFDTLPELDILDPTAQPLIHIIQSAFLQAIKTHDHVSLQTLLMKPPQLNPGQSRQGPPILINHHDAKTGLTPLHHAMRAKPLPSLDTIKMLYYAGADMNAQTYYGRTAIHHLSRFGADKEGHWGIQKSNTTPSQNNGHVPIEGMNVPHHLATCASLLIRLGALVHIADPTGNTPLHFAAEFGGVAEVIEVLILEGGADIYYKNKKGATPLDLCKSEELKRRILALDQERKNSNKTKSIYSSSGTIRPFDSASEYNRTSLTLIHRPTSLFLKDNRAECNDFEIILKSFFNYQTTFTDSIEQSLAYLTDSIVGNWPKKDESMSMIQQLEKTIVQLRYELREAHEMFDMTDQRVEKVMMAFREELEQVEQIHQADWEMSELQHDKTEKLFDVFERIDGRYSQLEIAQHELVDQIETLRKTISRRQPQKAVTEHDLGSGIVHLFQTLFILQTVPVDPALHVRDDKTRLCHDLQSVVSQVIDEISRYLEQLDDAGKISQLKDAKASIEQRWLVIKEEFTQDDIQEFPSIPMPSTALTKPLVKGKRRVNEDQVYNLNQLELSFDILHSNLYEIQRDIQNITEQTEIVTANKKKMYELCISLEKELSSDTAEGKRSEKDIKTELNQVMYWTQQLFNKQHVLDIEKTQLLKEYQEAEKKLNETRASLQKVRPHVLLQGLLERLDTDDVCFSSYIKVEKDWKEDTNLVMEITDYMPYVDDVDDGDDDSDSAASNTHNELTALQIKQIDAQCASKLSALCYMTRLDASLYCLKVLTHKFIIRSRQSLLEIQAMLAQASTELEDIRNRMTQLYDEAAEVARQVFALKTELETIVRHRKEEVVKVWEVVDEVSEGVKAKMAQYQKTKQSNEPSKQLHQAQSVPKETADGVEEQDRHQWIIRELEQLQHAYEGLQSAIDDLKQEQAMIGQSLKQLSTNLIEPQVNSLVGQDPTSLLSVSDQLTELIERVKEGELGLRPISFWSQMFKVGDEIPSKVTQTTSLATTISSNSISNISAASQRLPNTGTRSSYTRPPSIRTERKRMSIISATSLSSLSSYQQERMIAKASNLSNALSRAQQKDGTLKPLKT</sequence>
<dbReference type="PANTHER" id="PTHR24171">
    <property type="entry name" value="ANKYRIN REPEAT DOMAIN-CONTAINING PROTEIN 39-RELATED"/>
    <property type="match status" value="1"/>
</dbReference>
<feature type="repeat" description="ANK" evidence="3">
    <location>
        <begin position="452"/>
        <end position="486"/>
    </location>
</feature>
<dbReference type="PROSITE" id="PS50297">
    <property type="entry name" value="ANK_REP_REGION"/>
    <property type="match status" value="5"/>
</dbReference>
<feature type="repeat" description="ANK" evidence="3">
    <location>
        <begin position="62"/>
        <end position="90"/>
    </location>
</feature>
<dbReference type="PROSITE" id="PS50088">
    <property type="entry name" value="ANK_REPEAT"/>
    <property type="match status" value="5"/>
</dbReference>
<dbReference type="InterPro" id="IPR002110">
    <property type="entry name" value="Ankyrin_rpt"/>
</dbReference>
<evidence type="ECO:0000256" key="3">
    <source>
        <dbReference type="PROSITE-ProRule" id="PRU00023"/>
    </source>
</evidence>
<feature type="compositionally biased region" description="Polar residues" evidence="5">
    <location>
        <begin position="1134"/>
        <end position="1153"/>
    </location>
</feature>
<feature type="repeat" description="ANK" evidence="3">
    <location>
        <begin position="350"/>
        <end position="385"/>
    </location>
</feature>
<keyword evidence="1" id="KW-0677">Repeat</keyword>
<dbReference type="Pfam" id="PF13637">
    <property type="entry name" value="Ank_4"/>
    <property type="match status" value="2"/>
</dbReference>
<feature type="region of interest" description="Disordered" evidence="5">
    <location>
        <begin position="1134"/>
        <end position="1163"/>
    </location>
</feature>
<protein>
    <submittedName>
        <fullName evidence="6">Ankyrin</fullName>
    </submittedName>
</protein>
<dbReference type="SMART" id="SM00248">
    <property type="entry name" value="ANK"/>
    <property type="match status" value="6"/>
</dbReference>
<dbReference type="Gene3D" id="1.25.40.20">
    <property type="entry name" value="Ankyrin repeat-containing domain"/>
    <property type="match status" value="4"/>
</dbReference>
<feature type="repeat" description="ANK" evidence="3">
    <location>
        <begin position="186"/>
        <end position="218"/>
    </location>
</feature>
<dbReference type="VEuPathDB" id="FungiDB:BCV72DRAFT_333138"/>
<dbReference type="Proteomes" id="UP000242414">
    <property type="component" value="Unassembled WGS sequence"/>
</dbReference>
<accession>A0A1X0REA5</accession>
<evidence type="ECO:0000313" key="6">
    <source>
        <dbReference type="EMBL" id="ORE10322.1"/>
    </source>
</evidence>
<dbReference type="EMBL" id="KV921867">
    <property type="protein sequence ID" value="ORE10322.1"/>
    <property type="molecule type" value="Genomic_DNA"/>
</dbReference>
<evidence type="ECO:0000256" key="1">
    <source>
        <dbReference type="ARBA" id="ARBA00022737"/>
    </source>
</evidence>
<evidence type="ECO:0000256" key="2">
    <source>
        <dbReference type="ARBA" id="ARBA00023043"/>
    </source>
</evidence>
<keyword evidence="2 3" id="KW-0040">ANK repeat</keyword>
<feature type="coiled-coil region" evidence="4">
    <location>
        <begin position="1059"/>
        <end position="1093"/>
    </location>
</feature>
<dbReference type="SUPFAM" id="SSF48403">
    <property type="entry name" value="Ankyrin repeat"/>
    <property type="match status" value="2"/>
</dbReference>
<feature type="region of interest" description="Disordered" evidence="5">
    <location>
        <begin position="1285"/>
        <end position="1310"/>
    </location>
</feature>
<feature type="compositionally biased region" description="Polar residues" evidence="5">
    <location>
        <begin position="1289"/>
        <end position="1301"/>
    </location>
</feature>
<gene>
    <name evidence="6" type="ORF">BCV72DRAFT_333138</name>
</gene>
<name>A0A1X0REA5_RHIZD</name>
<feature type="repeat" description="ANK" evidence="3">
    <location>
        <begin position="152"/>
        <end position="176"/>
    </location>
</feature>
<dbReference type="Pfam" id="PF12796">
    <property type="entry name" value="Ank_2"/>
    <property type="match status" value="1"/>
</dbReference>
<proteinExistence type="predicted"/>
<dbReference type="Pfam" id="PF13857">
    <property type="entry name" value="Ank_5"/>
    <property type="match status" value="1"/>
</dbReference>
<reference evidence="6" key="1">
    <citation type="journal article" date="2016" name="Proc. Natl. Acad. Sci. U.S.A.">
        <title>Lipid metabolic changes in an early divergent fungus govern the establishment of a mutualistic symbiosis with endobacteria.</title>
        <authorList>
            <person name="Lastovetsky O.A."/>
            <person name="Gaspar M.L."/>
            <person name="Mondo S.J."/>
            <person name="LaButti K.M."/>
            <person name="Sandor L."/>
            <person name="Grigoriev I.V."/>
            <person name="Henry S.A."/>
            <person name="Pawlowska T.E."/>
        </authorList>
    </citation>
    <scope>NUCLEOTIDE SEQUENCE [LARGE SCALE GENOMIC DNA]</scope>
    <source>
        <strain evidence="6">ATCC 52814</strain>
    </source>
</reference>